<dbReference type="Gene3D" id="3.40.390.10">
    <property type="entry name" value="Collagenase (Catalytic Domain)"/>
    <property type="match status" value="1"/>
</dbReference>
<keyword evidence="10" id="KW-1185">Reference proteome</keyword>
<dbReference type="GO" id="GO:0004180">
    <property type="term" value="F:carboxypeptidase activity"/>
    <property type="evidence" value="ECO:0007669"/>
    <property type="project" value="TreeGrafter"/>
</dbReference>
<dbReference type="Pfam" id="PF01432">
    <property type="entry name" value="Peptidase_M3"/>
    <property type="match status" value="1"/>
</dbReference>
<dbReference type="EMBL" id="CP022358">
    <property type="protein sequence ID" value="ASK68910.1"/>
    <property type="molecule type" value="Genomic_DNA"/>
</dbReference>
<keyword evidence="5 7" id="KW-0862">Zinc</keyword>
<evidence type="ECO:0000256" key="1">
    <source>
        <dbReference type="ARBA" id="ARBA00006040"/>
    </source>
</evidence>
<evidence type="ECO:0000256" key="3">
    <source>
        <dbReference type="ARBA" id="ARBA00022723"/>
    </source>
</evidence>
<dbReference type="GO" id="GO:0004222">
    <property type="term" value="F:metalloendopeptidase activity"/>
    <property type="evidence" value="ECO:0007669"/>
    <property type="project" value="InterPro"/>
</dbReference>
<keyword evidence="2 7" id="KW-0645">Protease</keyword>
<dbReference type="FunFam" id="3.40.390.10:FF:000009">
    <property type="entry name" value="Oligopeptidase A"/>
    <property type="match status" value="1"/>
</dbReference>
<dbReference type="Gene3D" id="1.10.1370.40">
    <property type="match status" value="1"/>
</dbReference>
<evidence type="ECO:0000256" key="6">
    <source>
        <dbReference type="ARBA" id="ARBA00023049"/>
    </source>
</evidence>
<dbReference type="RefSeq" id="WP_089067583.1">
    <property type="nucleotide sequence ID" value="NZ_CP022358.1"/>
</dbReference>
<keyword evidence="3 7" id="KW-0479">Metal-binding</keyword>
<dbReference type="GO" id="GO:0046872">
    <property type="term" value="F:metal ion binding"/>
    <property type="evidence" value="ECO:0007669"/>
    <property type="project" value="UniProtKB-UniRule"/>
</dbReference>
<evidence type="ECO:0000259" key="8">
    <source>
        <dbReference type="Pfam" id="PF01432"/>
    </source>
</evidence>
<dbReference type="PANTHER" id="PTHR43660">
    <property type="entry name" value="DIPEPTIDYL CARBOXYPEPTIDASE"/>
    <property type="match status" value="1"/>
</dbReference>
<dbReference type="InterPro" id="IPR024077">
    <property type="entry name" value="Neurolysin/TOP_dom2"/>
</dbReference>
<keyword evidence="6 7" id="KW-0482">Metalloprotease</keyword>
<organism evidence="9 10">
    <name type="scientific">Shewanella bicestrii</name>
    <dbReference type="NCBI Taxonomy" id="2018305"/>
    <lineage>
        <taxon>Bacteria</taxon>
        <taxon>Pseudomonadati</taxon>
        <taxon>Pseudomonadota</taxon>
        <taxon>Gammaproteobacteria</taxon>
        <taxon>Alteromonadales</taxon>
        <taxon>Shewanellaceae</taxon>
        <taxon>Shewanella</taxon>
    </lineage>
</organism>
<evidence type="ECO:0000256" key="4">
    <source>
        <dbReference type="ARBA" id="ARBA00022801"/>
    </source>
</evidence>
<evidence type="ECO:0000256" key="7">
    <source>
        <dbReference type="RuleBase" id="RU003435"/>
    </source>
</evidence>
<dbReference type="Proteomes" id="UP000198367">
    <property type="component" value="Chromosome"/>
</dbReference>
<name>A0A220ULM1_9GAMM</name>
<evidence type="ECO:0000313" key="9">
    <source>
        <dbReference type="EMBL" id="ASK68910.1"/>
    </source>
</evidence>
<reference evidence="9 10" key="1">
    <citation type="submission" date="2017-07" db="EMBL/GenBank/DDBJ databases">
        <title>Phenotypical and genomic characterization of a clinical isolate of Shewanella bicestrii sp. nov. producing an extended-spectrum beta-lactamase and a new oxacillinase variant.</title>
        <authorList>
            <person name="Jousset A.B."/>
            <person name="Bonnin R.A."/>
            <person name="Girlich D."/>
            <person name="Dabos L."/>
            <person name="Potron A."/>
            <person name="Dortet L."/>
            <person name="Glaser P."/>
            <person name="Naas T."/>
        </authorList>
    </citation>
    <scope>NUCLEOTIDE SEQUENCE [LARGE SCALE GENOMIC DNA]</scope>
    <source>
        <strain evidence="9 10">JAB-1</strain>
    </source>
</reference>
<dbReference type="PANTHER" id="PTHR43660:SF1">
    <property type="entry name" value="DIPEPTIDYL CARBOXYPEPTIDASE"/>
    <property type="match status" value="1"/>
</dbReference>
<comment type="cofactor">
    <cofactor evidence="7">
        <name>Zn(2+)</name>
        <dbReference type="ChEBI" id="CHEBI:29105"/>
    </cofactor>
    <text evidence="7">Binds 1 zinc ion.</text>
</comment>
<dbReference type="InterPro" id="IPR045090">
    <property type="entry name" value="Pept_M3A_M3B"/>
</dbReference>
<proteinExistence type="inferred from homology"/>
<dbReference type="KEGG" id="sbj:CF168_08450"/>
<protein>
    <submittedName>
        <fullName evidence="9">Peptidase M3</fullName>
    </submittedName>
</protein>
<dbReference type="GO" id="GO:0006508">
    <property type="term" value="P:proteolysis"/>
    <property type="evidence" value="ECO:0007669"/>
    <property type="project" value="UniProtKB-KW"/>
</dbReference>
<dbReference type="CDD" id="cd06456">
    <property type="entry name" value="M3A_DCP"/>
    <property type="match status" value="1"/>
</dbReference>
<keyword evidence="4 7" id="KW-0378">Hydrolase</keyword>
<comment type="similarity">
    <text evidence="1 7">Belongs to the peptidase M3 family.</text>
</comment>
<dbReference type="Gene3D" id="1.10.1370.10">
    <property type="entry name" value="Neurolysin, domain 3"/>
    <property type="match status" value="1"/>
</dbReference>
<dbReference type="SUPFAM" id="SSF55486">
    <property type="entry name" value="Metalloproteases ('zincins'), catalytic domain"/>
    <property type="match status" value="1"/>
</dbReference>
<dbReference type="InterPro" id="IPR034005">
    <property type="entry name" value="M3A_DCP"/>
</dbReference>
<evidence type="ECO:0000256" key="2">
    <source>
        <dbReference type="ARBA" id="ARBA00022670"/>
    </source>
</evidence>
<dbReference type="GO" id="GO:0005829">
    <property type="term" value="C:cytosol"/>
    <property type="evidence" value="ECO:0007669"/>
    <property type="project" value="TreeGrafter"/>
</dbReference>
<dbReference type="InterPro" id="IPR001567">
    <property type="entry name" value="Pept_M3A_M3B_dom"/>
</dbReference>
<evidence type="ECO:0000313" key="10">
    <source>
        <dbReference type="Proteomes" id="UP000198367"/>
    </source>
</evidence>
<accession>A0A220ULM1</accession>
<evidence type="ECO:0000256" key="5">
    <source>
        <dbReference type="ARBA" id="ARBA00022833"/>
    </source>
</evidence>
<dbReference type="InterPro" id="IPR024079">
    <property type="entry name" value="MetalloPept_cat_dom_sf"/>
</dbReference>
<gene>
    <name evidence="9" type="ORF">CF168_08450</name>
</gene>
<dbReference type="AlphaFoldDB" id="A0A220ULM1"/>
<feature type="domain" description="Peptidase M3A/M3B catalytic" evidence="8">
    <location>
        <begin position="290"/>
        <end position="738"/>
    </location>
</feature>
<sequence length="742" mass="82696">MKGLSLKSQALNARTLKPGAIKLTFSAITLALALSGCSAQHSDTAAQATVAPNAMSAQIISQNASNPFFKPYGTFMEIPAFDKIKPEHFLPAFKAGIAQQHEEIQAIVDNKDKPTFANTIEAMEFSGDLVTRVSNVFFNLTGADTTPELQAISKEVSPMLSSAEDDILLNDKLFQRVKAVYDSKGSLKLNTAQAKLLEDTYKSFTRGGANLSEQDKTKLRALNEEIGKLNLAFGDNLLAETNAFELVIDKQADLSGLPADVIATAAETAKKRGHEGKWVFTTSRPSITPFLTYADNRALREKLYKGYIERGNNNNDNDNKVILAKIAALRAERAQLMGYKTHADFVLEERTAKTPENVYGLLNKVWPAALAQAKAEVADMQALIDSQGGKFKLQAWDWDYYADKIRVAKYSFNEQQTRPYFSLDSTLKGVFYTANRLYGLTFKERTDLPKYNPEVRTWEVYDKDGKLMAIFMGDYFTRDSKRGGAWMNSFRKQYHMNGVDSKPIIVNVLNYPRPAGNEPALLTFDEASTLFHEFGHALHGMLSNVEYRSQGGTAVPRDYVEFPSQVNENWMTQPEVLAQFAKHYKTGEVIPQELVKKIQAANKFNQGFATVEYMAATKLDLDWHTLTDTTPKDAAKFEADSLAAMGLINEISPRYRSTYFSHIFAGGYSAGYYSYLWSDILGADAFEAFKENGIFDKATADAFRNNILSKGGSDDPMLMYKNFRGKEAGIEPLLRSRGLLAE</sequence>